<comment type="caution">
    <text evidence="1">The sequence shown here is derived from an EMBL/GenBank/DDBJ whole genome shotgun (WGS) entry which is preliminary data.</text>
</comment>
<accession>A0AA36GSC0</accession>
<dbReference type="AlphaFoldDB" id="A0AA36GSC0"/>
<proteinExistence type="predicted"/>
<dbReference type="PANTHER" id="PTHR36955:SF1">
    <property type="entry name" value="SECRETED NEMATODE CLADE V PROTEIN GENE FAMILY"/>
    <property type="match status" value="1"/>
</dbReference>
<name>A0AA36GSC0_CYLNA</name>
<evidence type="ECO:0000313" key="2">
    <source>
        <dbReference type="Proteomes" id="UP001176961"/>
    </source>
</evidence>
<evidence type="ECO:0000313" key="1">
    <source>
        <dbReference type="EMBL" id="CAJ0597297.1"/>
    </source>
</evidence>
<dbReference type="InterPro" id="IPR035126">
    <property type="entry name" value="SCVP"/>
</dbReference>
<sequence>MVLFLFAALFAAVKIGSAVDPIQVIVVSNQSFDPSMNNNHMQVFKMLLHNYIKSKNFSYKQEDVSQKIINEGGQFSILYKLKNFDCDGLIDFAREGKRLANFVKTIKVKCSGRNEVTI</sequence>
<dbReference type="Pfam" id="PF17619">
    <property type="entry name" value="SCVP"/>
    <property type="match status" value="1"/>
</dbReference>
<dbReference type="PANTHER" id="PTHR36955">
    <property type="entry name" value="SECRETED NEMATODE CLADE V PROTEIN GENE FAMILY"/>
    <property type="match status" value="1"/>
</dbReference>
<protein>
    <submittedName>
        <fullName evidence="1">Uncharacterized protein</fullName>
    </submittedName>
</protein>
<dbReference type="EMBL" id="CATQJL010000223">
    <property type="protein sequence ID" value="CAJ0597297.1"/>
    <property type="molecule type" value="Genomic_DNA"/>
</dbReference>
<reference evidence="1" key="1">
    <citation type="submission" date="2023-07" db="EMBL/GenBank/DDBJ databases">
        <authorList>
            <consortium name="CYATHOMIX"/>
        </authorList>
    </citation>
    <scope>NUCLEOTIDE SEQUENCE</scope>
    <source>
        <strain evidence="1">N/A</strain>
    </source>
</reference>
<organism evidence="1 2">
    <name type="scientific">Cylicocyclus nassatus</name>
    <name type="common">Nematode worm</name>
    <dbReference type="NCBI Taxonomy" id="53992"/>
    <lineage>
        <taxon>Eukaryota</taxon>
        <taxon>Metazoa</taxon>
        <taxon>Ecdysozoa</taxon>
        <taxon>Nematoda</taxon>
        <taxon>Chromadorea</taxon>
        <taxon>Rhabditida</taxon>
        <taxon>Rhabditina</taxon>
        <taxon>Rhabditomorpha</taxon>
        <taxon>Strongyloidea</taxon>
        <taxon>Strongylidae</taxon>
        <taxon>Cylicocyclus</taxon>
    </lineage>
</organism>
<dbReference type="Proteomes" id="UP001176961">
    <property type="component" value="Unassembled WGS sequence"/>
</dbReference>
<gene>
    <name evidence="1" type="ORF">CYNAS_LOCUS9280</name>
</gene>
<keyword evidence="2" id="KW-1185">Reference proteome</keyword>